<accession>A0A0R3NCU1</accession>
<name>A0A0R3NCU1_9BRAD</name>
<reference evidence="1 2" key="1">
    <citation type="submission" date="2014-03" db="EMBL/GenBank/DDBJ databases">
        <title>Bradyrhizobium valentinum sp. nov., isolated from effective nodules of Lupinus mariae-josephae, a lupine endemic of basic-lime soils in Eastern Spain.</title>
        <authorList>
            <person name="Duran D."/>
            <person name="Rey L."/>
            <person name="Navarro A."/>
            <person name="Busquets A."/>
            <person name="Imperial J."/>
            <person name="Ruiz-Argueso T."/>
        </authorList>
    </citation>
    <scope>NUCLEOTIDE SEQUENCE [LARGE SCALE GENOMIC DNA]</scope>
    <source>
        <strain evidence="1 2">Ro19</strain>
    </source>
</reference>
<protein>
    <submittedName>
        <fullName evidence="1">Uncharacterized protein</fullName>
    </submittedName>
</protein>
<evidence type="ECO:0000313" key="1">
    <source>
        <dbReference type="EMBL" id="KRR30168.1"/>
    </source>
</evidence>
<dbReference type="AlphaFoldDB" id="A0A0R3NCU1"/>
<proteinExistence type="predicted"/>
<organism evidence="1 2">
    <name type="scientific">Bradyrhizobium retamae</name>
    <dbReference type="NCBI Taxonomy" id="1300035"/>
    <lineage>
        <taxon>Bacteria</taxon>
        <taxon>Pseudomonadati</taxon>
        <taxon>Pseudomonadota</taxon>
        <taxon>Alphaproteobacteria</taxon>
        <taxon>Hyphomicrobiales</taxon>
        <taxon>Nitrobacteraceae</taxon>
        <taxon>Bradyrhizobium</taxon>
    </lineage>
</organism>
<dbReference type="Proteomes" id="UP000052023">
    <property type="component" value="Unassembled WGS sequence"/>
</dbReference>
<sequence length="61" mass="6812">MQPRQEYGGKAAAPPPSPVVLFEELLEVLYCNQAIPILSDQIEIMILSDQIGIRSPDRRTC</sequence>
<comment type="caution">
    <text evidence="1">The sequence shown here is derived from an EMBL/GenBank/DDBJ whole genome shotgun (WGS) entry which is preliminary data.</text>
</comment>
<keyword evidence="2" id="KW-1185">Reference proteome</keyword>
<evidence type="ECO:0000313" key="2">
    <source>
        <dbReference type="Proteomes" id="UP000052023"/>
    </source>
</evidence>
<dbReference type="EMBL" id="LLYA01000001">
    <property type="protein sequence ID" value="KRR30168.1"/>
    <property type="molecule type" value="Genomic_DNA"/>
</dbReference>
<gene>
    <name evidence="1" type="ORF">CQ13_00415</name>
</gene>